<gene>
    <name evidence="3" type="ORF">FGADI_5928</name>
</gene>
<organism evidence="3 4">
    <name type="scientific">Fusarium gaditjirri</name>
    <dbReference type="NCBI Taxonomy" id="282569"/>
    <lineage>
        <taxon>Eukaryota</taxon>
        <taxon>Fungi</taxon>
        <taxon>Dikarya</taxon>
        <taxon>Ascomycota</taxon>
        <taxon>Pezizomycotina</taxon>
        <taxon>Sordariomycetes</taxon>
        <taxon>Hypocreomycetidae</taxon>
        <taxon>Hypocreales</taxon>
        <taxon>Nectriaceae</taxon>
        <taxon>Fusarium</taxon>
        <taxon>Fusarium nisikadoi species complex</taxon>
    </lineage>
</organism>
<evidence type="ECO:0000259" key="2">
    <source>
        <dbReference type="PROSITE" id="PS50181"/>
    </source>
</evidence>
<comment type="caution">
    <text evidence="3">The sequence shown here is derived from an EMBL/GenBank/DDBJ whole genome shotgun (WGS) entry which is preliminary data.</text>
</comment>
<dbReference type="AlphaFoldDB" id="A0A8H4T9H9"/>
<feature type="domain" description="F-box" evidence="2">
    <location>
        <begin position="95"/>
        <end position="146"/>
    </location>
</feature>
<evidence type="ECO:0000313" key="3">
    <source>
        <dbReference type="EMBL" id="KAF4953592.1"/>
    </source>
</evidence>
<keyword evidence="4" id="KW-1185">Reference proteome</keyword>
<feature type="region of interest" description="Disordered" evidence="1">
    <location>
        <begin position="385"/>
        <end position="408"/>
    </location>
</feature>
<dbReference type="OrthoDB" id="2588098at2759"/>
<accession>A0A8H4T9H9</accession>
<dbReference type="Proteomes" id="UP000604273">
    <property type="component" value="Unassembled WGS sequence"/>
</dbReference>
<sequence>MRRRLHGDEPWDAGNIGATGRKEFWMFLAPEKKQRMRMPVLDLKGYMEPSGFCTHHLSFDALKFLCNSMEGVKIDLGEGTVFQSTQSTLQHLQVQSRLESLPTELLGAIFELLNVEEVMALALCSQTLWSHAIRRIQGGYIRWKNEYSWVNTPIICTVGALRVLPKALQHILQKATPDDMERESERTGRRYELATTRASIWFHECMGTYETVPFPYDYSYDEAFLKQLEGAFIPESLHLPMKACLPTVNLEPGSNWVLRNLTDQEYIRMEVVVTSDGEATISLPGRRKKAWSWEQLEIFQSFTDQELSEVYQDPDFGPMFSDFWPIWVGRWAGHRLDVVTKERLDNDWKDRTENIMRLAPKILRVFYASSLAIKNEHQEYREEAFKQGGDHWSSGSHLRSHGRTLALT</sequence>
<dbReference type="InterPro" id="IPR001810">
    <property type="entry name" value="F-box_dom"/>
</dbReference>
<dbReference type="SUPFAM" id="SSF81383">
    <property type="entry name" value="F-box domain"/>
    <property type="match status" value="1"/>
</dbReference>
<dbReference type="PROSITE" id="PS50181">
    <property type="entry name" value="FBOX"/>
    <property type="match status" value="1"/>
</dbReference>
<evidence type="ECO:0000256" key="1">
    <source>
        <dbReference type="SAM" id="MobiDB-lite"/>
    </source>
</evidence>
<reference evidence="3" key="1">
    <citation type="journal article" date="2020" name="BMC Genomics">
        <title>Correction to: Identification and distribution of gene clusters required for synthesis of sphingolipid metabolism inhibitors in diverse species of the filamentous fungus Fusarium.</title>
        <authorList>
            <person name="Kim H.S."/>
            <person name="Lohmar J.M."/>
            <person name="Busman M."/>
            <person name="Brown D.W."/>
            <person name="Naumann T.A."/>
            <person name="Divon H.H."/>
            <person name="Lysoe E."/>
            <person name="Uhlig S."/>
            <person name="Proctor R.H."/>
        </authorList>
    </citation>
    <scope>NUCLEOTIDE SEQUENCE</scope>
    <source>
        <strain evidence="3">NRRL 45417</strain>
    </source>
</reference>
<proteinExistence type="predicted"/>
<evidence type="ECO:0000313" key="4">
    <source>
        <dbReference type="Proteomes" id="UP000604273"/>
    </source>
</evidence>
<name>A0A8H4T9H9_9HYPO</name>
<reference evidence="3" key="2">
    <citation type="submission" date="2020-05" db="EMBL/GenBank/DDBJ databases">
        <authorList>
            <person name="Kim H.-S."/>
            <person name="Proctor R.H."/>
            <person name="Brown D.W."/>
        </authorList>
    </citation>
    <scope>NUCLEOTIDE SEQUENCE</scope>
    <source>
        <strain evidence="3">NRRL 45417</strain>
    </source>
</reference>
<dbReference type="EMBL" id="JABFAI010000135">
    <property type="protein sequence ID" value="KAF4953592.1"/>
    <property type="molecule type" value="Genomic_DNA"/>
</dbReference>
<protein>
    <recommendedName>
        <fullName evidence="2">F-box domain-containing protein</fullName>
    </recommendedName>
</protein>
<dbReference type="InterPro" id="IPR036047">
    <property type="entry name" value="F-box-like_dom_sf"/>
</dbReference>